<dbReference type="InterPro" id="IPR025257">
    <property type="entry name" value="MINDY-3/4_CD"/>
</dbReference>
<dbReference type="GO" id="GO:1990380">
    <property type="term" value="F:K48-linked deubiquitinase activity"/>
    <property type="evidence" value="ECO:0007669"/>
    <property type="project" value="UniProtKB-UniRule"/>
</dbReference>
<dbReference type="AlphaFoldDB" id="A0ABD3UID0"/>
<evidence type="ECO:0000256" key="2">
    <source>
        <dbReference type="RuleBase" id="RU367088"/>
    </source>
</evidence>
<proteinExistence type="inferred from homology"/>
<gene>
    <name evidence="4" type="ORF">ACJMK2_019171</name>
</gene>
<evidence type="ECO:0000256" key="1">
    <source>
        <dbReference type="ARBA" id="ARBA00011074"/>
    </source>
</evidence>
<evidence type="ECO:0000313" key="4">
    <source>
        <dbReference type="EMBL" id="KAL3848303.1"/>
    </source>
</evidence>
<dbReference type="Proteomes" id="UP001634394">
    <property type="component" value="Unassembled WGS sequence"/>
</dbReference>
<feature type="domain" description="Deubiquitinating enzyme MINDY-3/4 conserved" evidence="3">
    <location>
        <begin position="112"/>
        <end position="468"/>
    </location>
</feature>
<keyword evidence="5" id="KW-1185">Reference proteome</keyword>
<dbReference type="GO" id="GO:0004843">
    <property type="term" value="F:cysteine-type deubiquitinase activity"/>
    <property type="evidence" value="ECO:0007669"/>
    <property type="project" value="UniProtKB-UniRule"/>
</dbReference>
<evidence type="ECO:0000313" key="5">
    <source>
        <dbReference type="Proteomes" id="UP001634394"/>
    </source>
</evidence>
<reference evidence="4 5" key="1">
    <citation type="submission" date="2024-11" db="EMBL/GenBank/DDBJ databases">
        <title>Chromosome-level genome assembly of the freshwater bivalve Anodonta woodiana.</title>
        <authorList>
            <person name="Chen X."/>
        </authorList>
    </citation>
    <scope>NUCLEOTIDE SEQUENCE [LARGE SCALE GENOMIC DNA]</scope>
    <source>
        <strain evidence="4">MN2024</strain>
        <tissue evidence="4">Gills</tissue>
    </source>
</reference>
<name>A0ABD3UID0_SINWO</name>
<sequence>MAEMERKDHTFPEREKLTRLLTIFDTGLGLGLGNEENQPSLHPRRRVTIADTRQSVDSNSPAQLTQKVKTFYVDSWPEVQVKESIIIPNVPTSSRSMIGGTPITIETAIELRQVVLGSTVHSFSKEWRKSGLMFHDLASAWAFGLQTLRCGSRGMVLCIQGYLLKHLLFVREYTSSLVTQNAMKPNDFERRRALVSSLCEILWQAGEGKRCCVCLSQEQECYKSDYKCRADGITEKLHLFEFKKFQDLQIFMKRNLSHFEYENSNGCILFLYSLVFSRTIQKVYEDMDIVPGENRKDKLLTDNEELTISLLNLLLTGRAVKYLHNGNVVFDASGQVMPKTFRGINERSHIGFLFWDKGENDDERTEIGSMLKTPRNPVWVTLVNNQFGLLFSTNKDLVSDWRVEHRFVLHYYTGLSCHAPAALTVDTRFGRRLRAKTAFGRKEEKEKTPPLVECILTKWYGADIKWNDGIIPYV</sequence>
<keyword evidence="2" id="KW-0833">Ubl conjugation pathway</keyword>
<accession>A0ABD3UID0</accession>
<comment type="function">
    <text evidence="2">Hydrolase that can remove 'Lys-48'-linked conjugated ubiquitin from proteins.</text>
</comment>
<keyword evidence="2" id="KW-0788">Thiol protease</keyword>
<evidence type="ECO:0000259" key="3">
    <source>
        <dbReference type="SMART" id="SM01174"/>
    </source>
</evidence>
<dbReference type="EMBL" id="JBJQND010000016">
    <property type="protein sequence ID" value="KAL3848303.1"/>
    <property type="molecule type" value="Genomic_DNA"/>
</dbReference>
<dbReference type="PANTHER" id="PTHR12473">
    <property type="entry name" value="UBIQUITIN CARBOXYL-TERMINAL HYDROLASE MINDY-4-RELATED"/>
    <property type="match status" value="1"/>
</dbReference>
<comment type="catalytic activity">
    <reaction evidence="2">
        <text>Thiol-dependent hydrolysis of ester, thioester, amide, peptide and isopeptide bonds formed by the C-terminal Gly of ubiquitin (a 76-residue protein attached to proteins as an intracellular targeting signal).</text>
        <dbReference type="EC" id="3.4.19.12"/>
    </reaction>
</comment>
<dbReference type="Pfam" id="PF13898">
    <property type="entry name" value="MINDY-3_4_CD"/>
    <property type="match status" value="1"/>
</dbReference>
<protein>
    <recommendedName>
        <fullName evidence="2">Ubiquitin carboxyl-terminal hydrolase MINDY</fullName>
        <ecNumber evidence="2">3.4.19.12</ecNumber>
    </recommendedName>
</protein>
<dbReference type="SMART" id="SM01174">
    <property type="entry name" value="DUF4205"/>
    <property type="match status" value="1"/>
</dbReference>
<dbReference type="GO" id="GO:0006508">
    <property type="term" value="P:proteolysis"/>
    <property type="evidence" value="ECO:0007669"/>
    <property type="project" value="UniProtKB-KW"/>
</dbReference>
<keyword evidence="2" id="KW-0645">Protease</keyword>
<dbReference type="EC" id="3.4.19.12" evidence="2"/>
<comment type="similarity">
    <text evidence="1 2">Belongs to the MINDY deubiquitinase family. FAM188 subfamily.</text>
</comment>
<comment type="caution">
    <text evidence="4">The sequence shown here is derived from an EMBL/GenBank/DDBJ whole genome shotgun (WGS) entry which is preliminary data.</text>
</comment>
<organism evidence="4 5">
    <name type="scientific">Sinanodonta woodiana</name>
    <name type="common">Chinese pond mussel</name>
    <name type="synonym">Anodonta woodiana</name>
    <dbReference type="NCBI Taxonomy" id="1069815"/>
    <lineage>
        <taxon>Eukaryota</taxon>
        <taxon>Metazoa</taxon>
        <taxon>Spiralia</taxon>
        <taxon>Lophotrochozoa</taxon>
        <taxon>Mollusca</taxon>
        <taxon>Bivalvia</taxon>
        <taxon>Autobranchia</taxon>
        <taxon>Heteroconchia</taxon>
        <taxon>Palaeoheterodonta</taxon>
        <taxon>Unionida</taxon>
        <taxon>Unionoidea</taxon>
        <taxon>Unionidae</taxon>
        <taxon>Unioninae</taxon>
        <taxon>Sinanodonta</taxon>
    </lineage>
</organism>
<keyword evidence="2" id="KW-0378">Hydrolase</keyword>
<dbReference type="PANTHER" id="PTHR12473:SF18">
    <property type="entry name" value="INACTIVE UBIQUITIN CARBOXYL-TERMINAL HYDROLASE MINDY-4B"/>
    <property type="match status" value="1"/>
</dbReference>
<dbReference type="InterPro" id="IPR039785">
    <property type="entry name" value="MINY3/4"/>
</dbReference>